<dbReference type="PANTHER" id="PTHR43975:SF2">
    <property type="entry name" value="EG:BACR7A4.14 PROTEIN-RELATED"/>
    <property type="match status" value="1"/>
</dbReference>
<protein>
    <submittedName>
        <fullName evidence="1">Uncharacterized protein</fullName>
    </submittedName>
</protein>
<dbReference type="AlphaFoldDB" id="A0A9Q8STF0"/>
<dbReference type="InterPro" id="IPR002347">
    <property type="entry name" value="SDR_fam"/>
</dbReference>
<sequence length="299" mass="32222">MGSATEIPAYTRKTVLVTGAAGTLGQATAISFAAAGIARLALVDHVNVSDTHEKVVQAAIDVGKPAPDVLALTIDVCDAASVEAGVREVSSMWGHVDTFVNIAASSPKPVIPQGDVTGLRDVDTWWKVWEANVKGISLMARALVPLLSRSCERTIVNAVPVFSVNPAAPPSDNQLSMLASTRLSESLMLDFAHEGVLVYSVNPEINLEGRMPEATRQVINTECGDVIVHLAGKRREWLAGRHIGSVEDLLELQVRDEDLDGNPLPKMQPPTEIVPFKSETFYIVSTEDWWSFLVKACTT</sequence>
<accession>A0A9Q8STF0</accession>
<dbReference type="PANTHER" id="PTHR43975">
    <property type="entry name" value="ZGC:101858"/>
    <property type="match status" value="1"/>
</dbReference>
<evidence type="ECO:0000313" key="1">
    <source>
        <dbReference type="EMBL" id="UQC83239.1"/>
    </source>
</evidence>
<dbReference type="RefSeq" id="XP_049144859.1">
    <property type="nucleotide sequence ID" value="XM_049287716.1"/>
</dbReference>
<reference evidence="1" key="1">
    <citation type="journal article" date="2021" name="Mol. Plant Microbe Interact.">
        <title>Complete Genome Sequence of the Plant-Pathogenic Fungus Colletotrichum lupini.</title>
        <authorList>
            <person name="Baroncelli R."/>
            <person name="Pensec F."/>
            <person name="Da Lio D."/>
            <person name="Boufleur T."/>
            <person name="Vicente I."/>
            <person name="Sarrocco S."/>
            <person name="Picot A."/>
            <person name="Baraldi E."/>
            <person name="Sukno S."/>
            <person name="Thon M."/>
            <person name="Le Floch G."/>
        </authorList>
    </citation>
    <scope>NUCLEOTIDE SEQUENCE</scope>
    <source>
        <strain evidence="1">IMI 504893</strain>
    </source>
</reference>
<dbReference type="Pfam" id="PF00106">
    <property type="entry name" value="adh_short"/>
    <property type="match status" value="1"/>
</dbReference>
<gene>
    <name evidence="1" type="ORF">CLUP02_08733</name>
</gene>
<dbReference type="SUPFAM" id="SSF51735">
    <property type="entry name" value="NAD(P)-binding Rossmann-fold domains"/>
    <property type="match status" value="1"/>
</dbReference>
<keyword evidence="2" id="KW-1185">Reference proteome</keyword>
<dbReference type="Gene3D" id="3.40.50.720">
    <property type="entry name" value="NAD(P)-binding Rossmann-like Domain"/>
    <property type="match status" value="1"/>
</dbReference>
<proteinExistence type="predicted"/>
<dbReference type="CDD" id="cd05233">
    <property type="entry name" value="SDR_c"/>
    <property type="match status" value="1"/>
</dbReference>
<dbReference type="InterPro" id="IPR036291">
    <property type="entry name" value="NAD(P)-bd_dom_sf"/>
</dbReference>
<dbReference type="GeneID" id="73342726"/>
<dbReference type="KEGG" id="clup:CLUP02_08733"/>
<name>A0A9Q8STF0_9PEZI</name>
<organism evidence="1 2">
    <name type="scientific">Colletotrichum lupini</name>
    <dbReference type="NCBI Taxonomy" id="145971"/>
    <lineage>
        <taxon>Eukaryota</taxon>
        <taxon>Fungi</taxon>
        <taxon>Dikarya</taxon>
        <taxon>Ascomycota</taxon>
        <taxon>Pezizomycotina</taxon>
        <taxon>Sordariomycetes</taxon>
        <taxon>Hypocreomycetidae</taxon>
        <taxon>Glomerellales</taxon>
        <taxon>Glomerellaceae</taxon>
        <taxon>Colletotrichum</taxon>
        <taxon>Colletotrichum acutatum species complex</taxon>
    </lineage>
</organism>
<dbReference type="EMBL" id="CP019476">
    <property type="protein sequence ID" value="UQC83239.1"/>
    <property type="molecule type" value="Genomic_DNA"/>
</dbReference>
<evidence type="ECO:0000313" key="2">
    <source>
        <dbReference type="Proteomes" id="UP000830671"/>
    </source>
</evidence>
<dbReference type="Proteomes" id="UP000830671">
    <property type="component" value="Chromosome 4"/>
</dbReference>